<feature type="region of interest" description="Disordered" evidence="1">
    <location>
        <begin position="118"/>
        <end position="141"/>
    </location>
</feature>
<evidence type="ECO:0000313" key="2">
    <source>
        <dbReference type="EMBL" id="VEL11858.1"/>
    </source>
</evidence>
<sequence>MIFCSNDARHKPSSCLSDSKKIASEATSSRMFRDHTTSGLLNHHIISRAASWRKPLLVDPPNYNSNSPGAVSTVFLPPQLPPRRRAQACAAAATATVTSVGSATPDLFLRQISGQLSPGSQARHAEDASLSLPSTTMASSIDSPSIAEAQVKHVLSLSGGSVGPNCYSKGPITAENISSFFAFNNGTKRSISSRHVASDDLVDSPPTSHVCTSVGNQIQQTASKETDRPINHTTSKVAESSLVTTPLSASLLGHQRQQLIAFLQPTSVVSATKASQYAAPSVASTSSSSLSSKSTPSADAILHGIRPREKAAAGGAATDKGELSSPPSPPIPLPRRTLVHGKAVFGCDRPAELARRTVEELTRRQKQVSRG</sequence>
<gene>
    <name evidence="2" type="ORF">PXEA_LOCUS5298</name>
</gene>
<proteinExistence type="predicted"/>
<dbReference type="Proteomes" id="UP000784294">
    <property type="component" value="Unassembled WGS sequence"/>
</dbReference>
<protein>
    <submittedName>
        <fullName evidence="2">Uncharacterized protein</fullName>
    </submittedName>
</protein>
<accession>A0A3S5A4P3</accession>
<feature type="region of interest" description="Disordered" evidence="1">
    <location>
        <begin position="307"/>
        <end position="336"/>
    </location>
</feature>
<reference evidence="2" key="1">
    <citation type="submission" date="2018-11" db="EMBL/GenBank/DDBJ databases">
        <authorList>
            <consortium name="Pathogen Informatics"/>
        </authorList>
    </citation>
    <scope>NUCLEOTIDE SEQUENCE</scope>
</reference>
<feature type="compositionally biased region" description="Polar residues" evidence="1">
    <location>
        <begin position="131"/>
        <end position="141"/>
    </location>
</feature>
<dbReference type="EMBL" id="CAAALY010013077">
    <property type="protein sequence ID" value="VEL11858.1"/>
    <property type="molecule type" value="Genomic_DNA"/>
</dbReference>
<comment type="caution">
    <text evidence="2">The sequence shown here is derived from an EMBL/GenBank/DDBJ whole genome shotgun (WGS) entry which is preliminary data.</text>
</comment>
<dbReference type="AlphaFoldDB" id="A0A3S5A4P3"/>
<name>A0A3S5A4P3_9PLAT</name>
<keyword evidence="3" id="KW-1185">Reference proteome</keyword>
<organism evidence="2 3">
    <name type="scientific">Protopolystoma xenopodis</name>
    <dbReference type="NCBI Taxonomy" id="117903"/>
    <lineage>
        <taxon>Eukaryota</taxon>
        <taxon>Metazoa</taxon>
        <taxon>Spiralia</taxon>
        <taxon>Lophotrochozoa</taxon>
        <taxon>Platyhelminthes</taxon>
        <taxon>Monogenea</taxon>
        <taxon>Polyopisthocotylea</taxon>
        <taxon>Polystomatidea</taxon>
        <taxon>Polystomatidae</taxon>
        <taxon>Protopolystoma</taxon>
    </lineage>
</organism>
<evidence type="ECO:0000313" key="3">
    <source>
        <dbReference type="Proteomes" id="UP000784294"/>
    </source>
</evidence>
<evidence type="ECO:0000256" key="1">
    <source>
        <dbReference type="SAM" id="MobiDB-lite"/>
    </source>
</evidence>